<reference evidence="5 6" key="1">
    <citation type="submission" date="2018-07" db="EMBL/GenBank/DDBJ databases">
        <title>Genomic Encyclopedia of Type Strains, Phase IV (KMG-IV): sequencing the most valuable type-strain genomes for metagenomic binning, comparative biology and taxonomic classification.</title>
        <authorList>
            <person name="Goeker M."/>
        </authorList>
    </citation>
    <scope>NUCLEOTIDE SEQUENCE [LARGE SCALE GENOMIC DNA]</scope>
    <source>
        <strain evidence="5 6">DSM 27016</strain>
    </source>
</reference>
<evidence type="ECO:0000313" key="6">
    <source>
        <dbReference type="Proteomes" id="UP000253034"/>
    </source>
</evidence>
<feature type="binding site" evidence="1">
    <location>
        <begin position="223"/>
        <end position="229"/>
    </location>
    <ligand>
        <name>ATP</name>
        <dbReference type="ChEBI" id="CHEBI:30616"/>
    </ligand>
</feature>
<dbReference type="PROSITE" id="PS51459">
    <property type="entry name" value="FIDO"/>
    <property type="match status" value="1"/>
</dbReference>
<keyword evidence="6" id="KW-1185">Reference proteome</keyword>
<evidence type="ECO:0000256" key="1">
    <source>
        <dbReference type="PIRSR" id="PIRSR038925-1"/>
    </source>
</evidence>
<dbReference type="EMBL" id="QPJT01000015">
    <property type="protein sequence ID" value="RCX14388.1"/>
    <property type="molecule type" value="Genomic_DNA"/>
</dbReference>
<comment type="caution">
    <text evidence="5">The sequence shown here is derived from an EMBL/GenBank/DDBJ whole genome shotgun (WGS) entry which is preliminary data.</text>
</comment>
<dbReference type="RefSeq" id="WP_341457407.1">
    <property type="nucleotide sequence ID" value="NZ_QPJT01000015.1"/>
</dbReference>
<feature type="binding site" evidence="3">
    <location>
        <begin position="222"/>
        <end position="229"/>
    </location>
    <ligand>
        <name>ATP</name>
        <dbReference type="ChEBI" id="CHEBI:30616"/>
    </ligand>
</feature>
<feature type="binding site" evidence="3">
    <location>
        <begin position="260"/>
        <end position="261"/>
    </location>
    <ligand>
        <name>ATP</name>
        <dbReference type="ChEBI" id="CHEBI:30616"/>
    </ligand>
</feature>
<dbReference type="Proteomes" id="UP000253034">
    <property type="component" value="Unassembled WGS sequence"/>
</dbReference>
<feature type="binding site" evidence="1">
    <location>
        <position position="218"/>
    </location>
    <ligand>
        <name>ATP</name>
        <dbReference type="ChEBI" id="CHEBI:30616"/>
    </ligand>
</feature>
<organism evidence="5 6">
    <name type="scientific">Anaerobacterium chartisolvens</name>
    <dbReference type="NCBI Taxonomy" id="1297424"/>
    <lineage>
        <taxon>Bacteria</taxon>
        <taxon>Bacillati</taxon>
        <taxon>Bacillota</taxon>
        <taxon>Clostridia</taxon>
        <taxon>Eubacteriales</taxon>
        <taxon>Oscillospiraceae</taxon>
        <taxon>Anaerobacterium</taxon>
    </lineage>
</organism>
<dbReference type="InterPro" id="IPR003812">
    <property type="entry name" value="Fido"/>
</dbReference>
<dbReference type="Gene3D" id="1.10.3290.10">
    <property type="entry name" value="Fido-like domain"/>
    <property type="match status" value="1"/>
</dbReference>
<keyword evidence="1" id="KW-0067">ATP-binding</keyword>
<dbReference type="InterPro" id="IPR040198">
    <property type="entry name" value="Fido_containing"/>
</dbReference>
<dbReference type="Pfam" id="PF02661">
    <property type="entry name" value="Fic"/>
    <property type="match status" value="1"/>
</dbReference>
<dbReference type="Pfam" id="PF13784">
    <property type="entry name" value="Fic_N"/>
    <property type="match status" value="1"/>
</dbReference>
<keyword evidence="1" id="KW-0547">Nucleotide-binding</keyword>
<feature type="domain" description="Fido" evidence="4">
    <location>
        <begin position="131"/>
        <end position="282"/>
    </location>
</feature>
<feature type="binding site" evidence="1">
    <location>
        <position position="87"/>
    </location>
    <ligand>
        <name>ATP</name>
        <dbReference type="ChEBI" id="CHEBI:30616"/>
    </ligand>
</feature>
<dbReference type="AlphaFoldDB" id="A0A369B1E0"/>
<dbReference type="PANTHER" id="PTHR13504">
    <property type="entry name" value="FIDO DOMAIN-CONTAINING PROTEIN DDB_G0283145"/>
    <property type="match status" value="1"/>
</dbReference>
<dbReference type="InterPro" id="IPR025758">
    <property type="entry name" value="Fic/DOC_N"/>
</dbReference>
<dbReference type="PIRSF" id="PIRSF038925">
    <property type="entry name" value="AMP-prot_trans"/>
    <property type="match status" value="1"/>
</dbReference>
<evidence type="ECO:0000256" key="3">
    <source>
        <dbReference type="PIRSR" id="PIRSR640198-2"/>
    </source>
</evidence>
<gene>
    <name evidence="5" type="ORF">DFR58_115112</name>
</gene>
<evidence type="ECO:0000256" key="2">
    <source>
        <dbReference type="PIRSR" id="PIRSR640198-1"/>
    </source>
</evidence>
<accession>A0A369B1E0</accession>
<protein>
    <submittedName>
        <fullName evidence="5">Fic family protein</fullName>
    </submittedName>
</protein>
<dbReference type="InterPro" id="IPR036597">
    <property type="entry name" value="Fido-like_dom_sf"/>
</dbReference>
<feature type="active site" evidence="2">
    <location>
        <position position="218"/>
    </location>
</feature>
<sequence length="388" mass="44689">MEVVEIKSERAGKNINVLSGEMSYKAFEPAPLPPLPHIKIDDEMTFLLSKAHRLVGRLDGISEQIPNIDLFVAMYVRKEALLSSQIEGTQATLDDILDPDIEENTNLDVADVVNYIKAMQFAISRLQELPLCNRLFKETHVVLMEGVRGQEKSPGEFRRSQNWIGPQGGNLKNAVFVPPTVEPMEKAMSDLEKFMNADDEIDPLIKAGLIHYQFETIHPFLDGNGRIGRMLITLWMIVQQLLKCPVLYISYFFKRNRIEYYDRLTDVRTKGHFEEWIRFFLNAVVDSASDACNTINELTNLHKVNYARIEALRGRKDTLFRLLNYIENNPIIYIAKTAQALGLQYNTVAKAVEKLVGLEIMKETTSFKRNRRFSYTQYLDYLRKDTQL</sequence>
<name>A0A369B1E0_9FIRM</name>
<dbReference type="GO" id="GO:0005524">
    <property type="term" value="F:ATP binding"/>
    <property type="evidence" value="ECO:0007669"/>
    <property type="project" value="UniProtKB-KW"/>
</dbReference>
<dbReference type="SUPFAM" id="SSF140931">
    <property type="entry name" value="Fic-like"/>
    <property type="match status" value="1"/>
</dbReference>
<proteinExistence type="predicted"/>
<dbReference type="InterPro" id="IPR026287">
    <property type="entry name" value="SoFic-like"/>
</dbReference>
<evidence type="ECO:0000313" key="5">
    <source>
        <dbReference type="EMBL" id="RCX14388.1"/>
    </source>
</evidence>
<feature type="binding site" evidence="1">
    <location>
        <position position="260"/>
    </location>
    <ligand>
        <name>ATP</name>
        <dbReference type="ChEBI" id="CHEBI:30616"/>
    </ligand>
</feature>
<evidence type="ECO:0000259" key="4">
    <source>
        <dbReference type="PROSITE" id="PS51459"/>
    </source>
</evidence>
<dbReference type="PANTHER" id="PTHR13504:SF38">
    <property type="entry name" value="FIDO DOMAIN-CONTAINING PROTEIN"/>
    <property type="match status" value="1"/>
</dbReference>